<protein>
    <submittedName>
        <fullName evidence="1">Uncharacterized protein</fullName>
    </submittedName>
</protein>
<organism evidence="1 2">
    <name type="scientific">Araneus ventricosus</name>
    <name type="common">Orbweaver spider</name>
    <name type="synonym">Epeira ventricosa</name>
    <dbReference type="NCBI Taxonomy" id="182803"/>
    <lineage>
        <taxon>Eukaryota</taxon>
        <taxon>Metazoa</taxon>
        <taxon>Ecdysozoa</taxon>
        <taxon>Arthropoda</taxon>
        <taxon>Chelicerata</taxon>
        <taxon>Arachnida</taxon>
        <taxon>Araneae</taxon>
        <taxon>Araneomorphae</taxon>
        <taxon>Entelegynae</taxon>
        <taxon>Araneoidea</taxon>
        <taxon>Araneidae</taxon>
        <taxon>Araneus</taxon>
    </lineage>
</organism>
<sequence>MEFGEPHLQQAIMYVNQIKHSDEIDRKYIVLTRETNKAAITWVEFKQDYARLCNYWNQHYMALTDFVVSRTGNMEIAYNLSGLKASMDNCAGNLQNHEKLVLINLEKIQLYMQSNDPLKFYYAWTAITLTWHHLYATLEICREFENLYIEFQKITESFPCL</sequence>
<accession>A0A4Y2JCT2</accession>
<evidence type="ECO:0000313" key="2">
    <source>
        <dbReference type="Proteomes" id="UP000499080"/>
    </source>
</evidence>
<comment type="caution">
    <text evidence="1">The sequence shown here is derived from an EMBL/GenBank/DDBJ whole genome shotgun (WGS) entry which is preliminary data.</text>
</comment>
<dbReference type="Proteomes" id="UP000499080">
    <property type="component" value="Unassembled WGS sequence"/>
</dbReference>
<evidence type="ECO:0000313" key="1">
    <source>
        <dbReference type="EMBL" id="GBM88103.1"/>
    </source>
</evidence>
<reference evidence="1 2" key="1">
    <citation type="journal article" date="2019" name="Sci. Rep.">
        <title>Orb-weaving spider Araneus ventricosus genome elucidates the spidroin gene catalogue.</title>
        <authorList>
            <person name="Kono N."/>
            <person name="Nakamura H."/>
            <person name="Ohtoshi R."/>
            <person name="Moran D.A.P."/>
            <person name="Shinohara A."/>
            <person name="Yoshida Y."/>
            <person name="Fujiwara M."/>
            <person name="Mori M."/>
            <person name="Tomita M."/>
            <person name="Arakawa K."/>
        </authorList>
    </citation>
    <scope>NUCLEOTIDE SEQUENCE [LARGE SCALE GENOMIC DNA]</scope>
</reference>
<gene>
    <name evidence="1" type="ORF">AVEN_131479_1</name>
</gene>
<dbReference type="EMBL" id="BGPR01003435">
    <property type="protein sequence ID" value="GBM88103.1"/>
    <property type="molecule type" value="Genomic_DNA"/>
</dbReference>
<proteinExistence type="predicted"/>
<keyword evidence="2" id="KW-1185">Reference proteome</keyword>
<name>A0A4Y2JCT2_ARAVE</name>
<dbReference type="AlphaFoldDB" id="A0A4Y2JCT2"/>